<keyword evidence="3" id="KW-1185">Reference proteome</keyword>
<protein>
    <submittedName>
        <fullName evidence="2">Tetratricopeptide repeat protein 30A2</fullName>
    </submittedName>
</protein>
<name>A0A5A7PV80_STRAF</name>
<dbReference type="Proteomes" id="UP000325081">
    <property type="component" value="Unassembled WGS sequence"/>
</dbReference>
<evidence type="ECO:0000313" key="2">
    <source>
        <dbReference type="EMBL" id="GER36664.1"/>
    </source>
</evidence>
<feature type="region of interest" description="Disordered" evidence="1">
    <location>
        <begin position="49"/>
        <end position="69"/>
    </location>
</feature>
<dbReference type="AlphaFoldDB" id="A0A5A7PV80"/>
<feature type="compositionally biased region" description="Basic and acidic residues" evidence="1">
    <location>
        <begin position="49"/>
        <end position="62"/>
    </location>
</feature>
<proteinExistence type="predicted"/>
<reference evidence="3" key="1">
    <citation type="journal article" date="2019" name="Curr. Biol.">
        <title>Genome Sequence of Striga asiatica Provides Insight into the Evolution of Plant Parasitism.</title>
        <authorList>
            <person name="Yoshida S."/>
            <person name="Kim S."/>
            <person name="Wafula E.K."/>
            <person name="Tanskanen J."/>
            <person name="Kim Y.M."/>
            <person name="Honaas L."/>
            <person name="Yang Z."/>
            <person name="Spallek T."/>
            <person name="Conn C.E."/>
            <person name="Ichihashi Y."/>
            <person name="Cheong K."/>
            <person name="Cui S."/>
            <person name="Der J.P."/>
            <person name="Gundlach H."/>
            <person name="Jiao Y."/>
            <person name="Hori C."/>
            <person name="Ishida J.K."/>
            <person name="Kasahara H."/>
            <person name="Kiba T."/>
            <person name="Kim M.S."/>
            <person name="Koo N."/>
            <person name="Laohavisit A."/>
            <person name="Lee Y.H."/>
            <person name="Lumba S."/>
            <person name="McCourt P."/>
            <person name="Mortimer J.C."/>
            <person name="Mutuku J.M."/>
            <person name="Nomura T."/>
            <person name="Sasaki-Sekimoto Y."/>
            <person name="Seto Y."/>
            <person name="Wang Y."/>
            <person name="Wakatake T."/>
            <person name="Sakakibara H."/>
            <person name="Demura T."/>
            <person name="Yamaguchi S."/>
            <person name="Yoneyama K."/>
            <person name="Manabe R.I."/>
            <person name="Nelson D.C."/>
            <person name="Schulman A.H."/>
            <person name="Timko M.P."/>
            <person name="dePamphilis C.W."/>
            <person name="Choi D."/>
            <person name="Shirasu K."/>
        </authorList>
    </citation>
    <scope>NUCLEOTIDE SEQUENCE [LARGE SCALE GENOMIC DNA]</scope>
    <source>
        <strain evidence="3">cv. UVA1</strain>
    </source>
</reference>
<sequence length="111" mass="12496">MAQISKLVQAEPIVGNNLITLVNVLQVVLENLEPMQLLLDPTIEKSRARAKIERESKTRPERNSSLGDDGKAMIGWVGIVFGRGFYRCGIERVEMWPNEKLFNLRKKSSGA</sequence>
<evidence type="ECO:0000313" key="3">
    <source>
        <dbReference type="Proteomes" id="UP000325081"/>
    </source>
</evidence>
<evidence type="ECO:0000256" key="1">
    <source>
        <dbReference type="SAM" id="MobiDB-lite"/>
    </source>
</evidence>
<comment type="caution">
    <text evidence="2">The sequence shown here is derived from an EMBL/GenBank/DDBJ whole genome shotgun (WGS) entry which is preliminary data.</text>
</comment>
<dbReference type="EMBL" id="BKCP01005184">
    <property type="protein sequence ID" value="GER36664.1"/>
    <property type="molecule type" value="Genomic_DNA"/>
</dbReference>
<gene>
    <name evidence="2" type="ORF">STAS_13013</name>
</gene>
<accession>A0A5A7PV80</accession>
<organism evidence="2 3">
    <name type="scientific">Striga asiatica</name>
    <name type="common">Asiatic witchweed</name>
    <name type="synonym">Buchnera asiatica</name>
    <dbReference type="NCBI Taxonomy" id="4170"/>
    <lineage>
        <taxon>Eukaryota</taxon>
        <taxon>Viridiplantae</taxon>
        <taxon>Streptophyta</taxon>
        <taxon>Embryophyta</taxon>
        <taxon>Tracheophyta</taxon>
        <taxon>Spermatophyta</taxon>
        <taxon>Magnoliopsida</taxon>
        <taxon>eudicotyledons</taxon>
        <taxon>Gunneridae</taxon>
        <taxon>Pentapetalae</taxon>
        <taxon>asterids</taxon>
        <taxon>lamiids</taxon>
        <taxon>Lamiales</taxon>
        <taxon>Orobanchaceae</taxon>
        <taxon>Buchnereae</taxon>
        <taxon>Striga</taxon>
    </lineage>
</organism>